<dbReference type="AlphaFoldDB" id="A0A9P8PA04"/>
<evidence type="ECO:0000256" key="1">
    <source>
        <dbReference type="SAM" id="MobiDB-lite"/>
    </source>
</evidence>
<name>A0A9P8PA04_9ASCO</name>
<protein>
    <submittedName>
        <fullName evidence="2">Uncharacterized protein</fullName>
    </submittedName>
</protein>
<keyword evidence="3" id="KW-1185">Reference proteome</keyword>
<gene>
    <name evidence="2" type="ORF">WICMUC_005320</name>
</gene>
<evidence type="ECO:0000313" key="2">
    <source>
        <dbReference type="EMBL" id="KAH3667735.1"/>
    </source>
</evidence>
<sequence>QLENRKTQLEKYLDGEEDYVEKFELEIEDKKVMNSSDNSMVIKDVPTNVSSVRSDLSSSSLDSSAVVTAPLAEENEVD</sequence>
<dbReference type="Proteomes" id="UP000769528">
    <property type="component" value="Unassembled WGS sequence"/>
</dbReference>
<feature type="non-terminal residue" evidence="2">
    <location>
        <position position="1"/>
    </location>
</feature>
<accession>A0A9P8PA04</accession>
<evidence type="ECO:0000313" key="3">
    <source>
        <dbReference type="Proteomes" id="UP000769528"/>
    </source>
</evidence>
<reference evidence="2" key="2">
    <citation type="submission" date="2021-01" db="EMBL/GenBank/DDBJ databases">
        <authorList>
            <person name="Schikora-Tamarit M.A."/>
        </authorList>
    </citation>
    <scope>NUCLEOTIDE SEQUENCE</scope>
    <source>
        <strain evidence="2">CBS6341</strain>
    </source>
</reference>
<reference evidence="2" key="1">
    <citation type="journal article" date="2021" name="Open Biol.">
        <title>Shared evolutionary footprints suggest mitochondrial oxidative damage underlies multiple complex I losses in fungi.</title>
        <authorList>
            <person name="Schikora-Tamarit M.A."/>
            <person name="Marcet-Houben M."/>
            <person name="Nosek J."/>
            <person name="Gabaldon T."/>
        </authorList>
    </citation>
    <scope>NUCLEOTIDE SEQUENCE</scope>
    <source>
        <strain evidence="2">CBS6341</strain>
    </source>
</reference>
<feature type="region of interest" description="Disordered" evidence="1">
    <location>
        <begin position="52"/>
        <end position="78"/>
    </location>
</feature>
<feature type="compositionally biased region" description="Low complexity" evidence="1">
    <location>
        <begin position="52"/>
        <end position="64"/>
    </location>
</feature>
<proteinExistence type="predicted"/>
<organism evidence="2 3">
    <name type="scientific">Wickerhamomyces mucosus</name>
    <dbReference type="NCBI Taxonomy" id="1378264"/>
    <lineage>
        <taxon>Eukaryota</taxon>
        <taxon>Fungi</taxon>
        <taxon>Dikarya</taxon>
        <taxon>Ascomycota</taxon>
        <taxon>Saccharomycotina</taxon>
        <taxon>Saccharomycetes</taxon>
        <taxon>Phaffomycetales</taxon>
        <taxon>Wickerhamomycetaceae</taxon>
        <taxon>Wickerhamomyces</taxon>
    </lineage>
</organism>
<dbReference type="EMBL" id="JAEUBF010001381">
    <property type="protein sequence ID" value="KAH3667735.1"/>
    <property type="molecule type" value="Genomic_DNA"/>
</dbReference>
<comment type="caution">
    <text evidence="2">The sequence shown here is derived from an EMBL/GenBank/DDBJ whole genome shotgun (WGS) entry which is preliminary data.</text>
</comment>